<dbReference type="PANTHER" id="PTHR43976">
    <property type="entry name" value="SHORT CHAIN DEHYDROGENASE"/>
    <property type="match status" value="1"/>
</dbReference>
<dbReference type="PANTHER" id="PTHR43976:SF16">
    <property type="entry name" value="SHORT-CHAIN DEHYDROGENASE_REDUCTASE FAMILY PROTEIN"/>
    <property type="match status" value="1"/>
</dbReference>
<dbReference type="InterPro" id="IPR020904">
    <property type="entry name" value="Sc_DH/Rdtase_CS"/>
</dbReference>
<dbReference type="AlphaFoldDB" id="A0AA39CPF2"/>
<sequence length="284" mass="30546">MSETVWVITGTSSGFGKAIAYTALSKGATVVATARKSSKLQDLKAAGADTIDLDVTSDMETLKETAAKVVQKHGKVTHLINAAGYVLDAAVEEANPQETYDQFNTNVFGTLNVSRAFLPFLRKQPDSVLATFGSMASWVPGPTFGIYASTKFAVSGVTEAMRMELDSLNVRVCVIEPGYFRSNLLGSDARIQAKTLLPEYEATVVGETRRALDAAHQNQLGDVEKAAKVIVDVLTCSGVARGKEIPVRLVLGSDIQAAIRQKCKETLSLLDEWAEISRTTDHSD</sequence>
<proteinExistence type="inferred from homology"/>
<evidence type="ECO:0000313" key="5">
    <source>
        <dbReference type="EMBL" id="KAJ9615729.1"/>
    </source>
</evidence>
<evidence type="ECO:0000256" key="3">
    <source>
        <dbReference type="ARBA" id="ARBA00023002"/>
    </source>
</evidence>
<feature type="domain" description="Ketoreductase" evidence="4">
    <location>
        <begin position="4"/>
        <end position="183"/>
    </location>
</feature>
<keyword evidence="3" id="KW-0560">Oxidoreductase</keyword>
<name>A0AA39CPF2_9EURO</name>
<dbReference type="InterPro" id="IPR036291">
    <property type="entry name" value="NAD(P)-bd_dom_sf"/>
</dbReference>
<dbReference type="GO" id="GO:0016491">
    <property type="term" value="F:oxidoreductase activity"/>
    <property type="evidence" value="ECO:0007669"/>
    <property type="project" value="UniProtKB-KW"/>
</dbReference>
<evidence type="ECO:0000313" key="6">
    <source>
        <dbReference type="Proteomes" id="UP001172673"/>
    </source>
</evidence>
<dbReference type="InterPro" id="IPR057326">
    <property type="entry name" value="KR_dom"/>
</dbReference>
<keyword evidence="6" id="KW-1185">Reference proteome</keyword>
<dbReference type="Pfam" id="PF00106">
    <property type="entry name" value="adh_short"/>
    <property type="match status" value="1"/>
</dbReference>
<comment type="similarity">
    <text evidence="1">Belongs to the short-chain dehydrogenases/reductases (SDR) family.</text>
</comment>
<dbReference type="PROSITE" id="PS00061">
    <property type="entry name" value="ADH_SHORT"/>
    <property type="match status" value="1"/>
</dbReference>
<accession>A0AA39CPF2</accession>
<evidence type="ECO:0000256" key="1">
    <source>
        <dbReference type="ARBA" id="ARBA00006484"/>
    </source>
</evidence>
<organism evidence="5 6">
    <name type="scientific">Cladophialophora chaetospira</name>
    <dbReference type="NCBI Taxonomy" id="386627"/>
    <lineage>
        <taxon>Eukaryota</taxon>
        <taxon>Fungi</taxon>
        <taxon>Dikarya</taxon>
        <taxon>Ascomycota</taxon>
        <taxon>Pezizomycotina</taxon>
        <taxon>Eurotiomycetes</taxon>
        <taxon>Chaetothyriomycetidae</taxon>
        <taxon>Chaetothyriales</taxon>
        <taxon>Herpotrichiellaceae</taxon>
        <taxon>Cladophialophora</taxon>
    </lineage>
</organism>
<evidence type="ECO:0000259" key="4">
    <source>
        <dbReference type="SMART" id="SM00822"/>
    </source>
</evidence>
<dbReference type="SUPFAM" id="SSF51735">
    <property type="entry name" value="NAD(P)-binding Rossmann-fold domains"/>
    <property type="match status" value="1"/>
</dbReference>
<dbReference type="SMART" id="SM00822">
    <property type="entry name" value="PKS_KR"/>
    <property type="match status" value="1"/>
</dbReference>
<dbReference type="InterPro" id="IPR051911">
    <property type="entry name" value="SDR_oxidoreductase"/>
</dbReference>
<comment type="caution">
    <text evidence="5">The sequence shown here is derived from an EMBL/GenBank/DDBJ whole genome shotgun (WGS) entry which is preliminary data.</text>
</comment>
<evidence type="ECO:0000256" key="2">
    <source>
        <dbReference type="ARBA" id="ARBA00022857"/>
    </source>
</evidence>
<reference evidence="5" key="1">
    <citation type="submission" date="2022-10" db="EMBL/GenBank/DDBJ databases">
        <title>Culturing micro-colonial fungi from biological soil crusts in the Mojave desert and describing Neophaeococcomyces mojavensis, and introducing the new genera and species Taxawa tesnikishii.</title>
        <authorList>
            <person name="Kurbessoian T."/>
            <person name="Stajich J.E."/>
        </authorList>
    </citation>
    <scope>NUCLEOTIDE SEQUENCE</scope>
    <source>
        <strain evidence="5">TK_41</strain>
    </source>
</reference>
<gene>
    <name evidence="5" type="ORF">H2200_001806</name>
</gene>
<dbReference type="Proteomes" id="UP001172673">
    <property type="component" value="Unassembled WGS sequence"/>
</dbReference>
<dbReference type="InterPro" id="IPR002347">
    <property type="entry name" value="SDR_fam"/>
</dbReference>
<dbReference type="PRINTS" id="PR00081">
    <property type="entry name" value="GDHRDH"/>
</dbReference>
<protein>
    <recommendedName>
        <fullName evidence="4">Ketoreductase domain-containing protein</fullName>
    </recommendedName>
</protein>
<dbReference type="EMBL" id="JAPDRK010000002">
    <property type="protein sequence ID" value="KAJ9615729.1"/>
    <property type="molecule type" value="Genomic_DNA"/>
</dbReference>
<dbReference type="CDD" id="cd05374">
    <property type="entry name" value="17beta-HSD-like_SDR_c"/>
    <property type="match status" value="1"/>
</dbReference>
<dbReference type="Gene3D" id="3.40.50.720">
    <property type="entry name" value="NAD(P)-binding Rossmann-like Domain"/>
    <property type="match status" value="1"/>
</dbReference>
<keyword evidence="2" id="KW-0521">NADP</keyword>